<proteinExistence type="inferred from homology"/>
<keyword evidence="10 15" id="KW-0406">Ion transport</keyword>
<keyword evidence="7 15" id="KW-0812">Transmembrane</keyword>
<evidence type="ECO:0000256" key="13">
    <source>
        <dbReference type="ARBA" id="ARBA00023180"/>
    </source>
</evidence>
<dbReference type="Gene3D" id="3.40.930.10">
    <property type="entry name" value="Mannitol-specific EII, Chain A"/>
    <property type="match status" value="2"/>
</dbReference>
<evidence type="ECO:0000256" key="4">
    <source>
        <dbReference type="ARBA" id="ARBA00010993"/>
    </source>
</evidence>
<dbReference type="Gene3D" id="3.60.10.10">
    <property type="entry name" value="Endonuclease/exonuclease/phosphatase"/>
    <property type="match status" value="1"/>
</dbReference>
<dbReference type="InterPro" id="IPR013769">
    <property type="entry name" value="Band3_cytoplasmic_dom"/>
</dbReference>
<feature type="domain" description="Bicarbonate transporter-like transmembrane" evidence="17">
    <location>
        <begin position="924"/>
        <end position="1478"/>
    </location>
</feature>
<dbReference type="SUPFAM" id="SSF56219">
    <property type="entry name" value="DNase I-like"/>
    <property type="match status" value="1"/>
</dbReference>
<dbReference type="SUPFAM" id="SSF55804">
    <property type="entry name" value="Phoshotransferase/anion transport protein"/>
    <property type="match status" value="2"/>
</dbReference>
<evidence type="ECO:0000256" key="1">
    <source>
        <dbReference type="ARBA" id="ARBA00004187"/>
    </source>
</evidence>
<keyword evidence="8 15" id="KW-1133">Transmembrane helix</keyword>
<dbReference type="FunFam" id="1.10.287.570:FF:000001">
    <property type="entry name" value="Anion exchange protein"/>
    <property type="match status" value="1"/>
</dbReference>
<feature type="domain" description="Band 3 cytoplasmic" evidence="18">
    <location>
        <begin position="201"/>
        <end position="279"/>
    </location>
</feature>
<dbReference type="NCBIfam" id="TIGR00834">
    <property type="entry name" value="ae"/>
    <property type="match status" value="1"/>
</dbReference>
<evidence type="ECO:0000256" key="14">
    <source>
        <dbReference type="ARBA" id="ARBA00023201"/>
    </source>
</evidence>
<gene>
    <name evidence="19" type="primary">SLC4A10_0</name>
    <name evidence="19" type="ORF">N1851_009607</name>
</gene>
<feature type="transmembrane region" description="Helical" evidence="15">
    <location>
        <begin position="1290"/>
        <end position="1314"/>
    </location>
</feature>
<dbReference type="InterPro" id="IPR003020">
    <property type="entry name" value="HCO3_transpt_euk"/>
</dbReference>
<dbReference type="InterPro" id="IPR016152">
    <property type="entry name" value="PTrfase/Anion_transptr"/>
</dbReference>
<evidence type="ECO:0000256" key="7">
    <source>
        <dbReference type="ARBA" id="ARBA00022692"/>
    </source>
</evidence>
<dbReference type="PANTHER" id="PTHR11453">
    <property type="entry name" value="ANION EXCHANGE PROTEIN"/>
    <property type="match status" value="1"/>
</dbReference>
<evidence type="ECO:0000256" key="9">
    <source>
        <dbReference type="ARBA" id="ARBA00023053"/>
    </source>
</evidence>
<dbReference type="GO" id="GO:0016324">
    <property type="term" value="C:apical plasma membrane"/>
    <property type="evidence" value="ECO:0007669"/>
    <property type="project" value="UniProtKB-SubCell"/>
</dbReference>
<keyword evidence="6" id="KW-1003">Cell membrane</keyword>
<comment type="similarity">
    <text evidence="4 15">Belongs to the anion exchanger (TC 2.A.31) family.</text>
</comment>
<evidence type="ECO:0000256" key="3">
    <source>
        <dbReference type="ARBA" id="ARBA00004651"/>
    </source>
</evidence>
<dbReference type="Pfam" id="PF00955">
    <property type="entry name" value="HCO3_cotransp"/>
    <property type="match status" value="1"/>
</dbReference>
<dbReference type="PANTHER" id="PTHR11453:SF105">
    <property type="entry name" value="SODIUM BICARBONATE COTRANSPORTER 3"/>
    <property type="match status" value="1"/>
</dbReference>
<keyword evidence="14" id="KW-0739">Sodium transport</keyword>
<dbReference type="GO" id="GO:0051453">
    <property type="term" value="P:regulation of intracellular pH"/>
    <property type="evidence" value="ECO:0007669"/>
    <property type="project" value="TreeGrafter"/>
</dbReference>
<evidence type="ECO:0000256" key="16">
    <source>
        <dbReference type="SAM" id="MobiDB-lite"/>
    </source>
</evidence>
<feature type="transmembrane region" description="Helical" evidence="15">
    <location>
        <begin position="1070"/>
        <end position="1088"/>
    </location>
</feature>
<feature type="domain" description="Band 3 cytoplasmic" evidence="18">
    <location>
        <begin position="651"/>
        <end position="876"/>
    </location>
</feature>
<evidence type="ECO:0000256" key="8">
    <source>
        <dbReference type="ARBA" id="ARBA00022989"/>
    </source>
</evidence>
<dbReference type="GO" id="GO:0005452">
    <property type="term" value="F:solute:inorganic anion antiporter activity"/>
    <property type="evidence" value="ECO:0007669"/>
    <property type="project" value="InterPro"/>
</dbReference>
<evidence type="ECO:0000259" key="17">
    <source>
        <dbReference type="Pfam" id="PF00955"/>
    </source>
</evidence>
<evidence type="ECO:0000256" key="12">
    <source>
        <dbReference type="ARBA" id="ARBA00023157"/>
    </source>
</evidence>
<comment type="caution">
    <text evidence="19">The sequence shown here is derived from an EMBL/GenBank/DDBJ whole genome shotgun (WGS) entry which is preliminary data.</text>
</comment>
<dbReference type="EMBL" id="JAOPHQ010001727">
    <property type="protein sequence ID" value="KAK0149653.1"/>
    <property type="molecule type" value="Genomic_DNA"/>
</dbReference>
<feature type="region of interest" description="Disordered" evidence="16">
    <location>
        <begin position="26"/>
        <end position="54"/>
    </location>
</feature>
<feature type="transmembrane region" description="Helical" evidence="15">
    <location>
        <begin position="1435"/>
        <end position="1458"/>
    </location>
</feature>
<evidence type="ECO:0000256" key="2">
    <source>
        <dbReference type="ARBA" id="ARBA00004221"/>
    </source>
</evidence>
<evidence type="ECO:0000256" key="10">
    <source>
        <dbReference type="ARBA" id="ARBA00023065"/>
    </source>
</evidence>
<feature type="region of interest" description="Disordered" evidence="16">
    <location>
        <begin position="724"/>
        <end position="753"/>
    </location>
</feature>
<evidence type="ECO:0000256" key="11">
    <source>
        <dbReference type="ARBA" id="ARBA00023136"/>
    </source>
</evidence>
<dbReference type="FunFam" id="3.40.930.10:FF:000001">
    <property type="entry name" value="Anion exchange protein"/>
    <property type="match status" value="1"/>
</dbReference>
<feature type="region of interest" description="Disordered" evidence="16">
    <location>
        <begin position="145"/>
        <end position="182"/>
    </location>
</feature>
<dbReference type="Pfam" id="PF07565">
    <property type="entry name" value="Band_3_cyto"/>
    <property type="match status" value="2"/>
</dbReference>
<keyword evidence="20" id="KW-1185">Reference proteome</keyword>
<dbReference type="InterPro" id="IPR011531">
    <property type="entry name" value="HCO3_transpt-like_TM_dom"/>
</dbReference>
<evidence type="ECO:0000313" key="19">
    <source>
        <dbReference type="EMBL" id="KAK0149653.1"/>
    </source>
</evidence>
<feature type="transmembrane region" description="Helical" evidence="15">
    <location>
        <begin position="1250"/>
        <end position="1269"/>
    </location>
</feature>
<evidence type="ECO:0000256" key="6">
    <source>
        <dbReference type="ARBA" id="ARBA00022475"/>
    </source>
</evidence>
<evidence type="ECO:0000256" key="5">
    <source>
        <dbReference type="ARBA" id="ARBA00022448"/>
    </source>
</evidence>
<dbReference type="InterPro" id="IPR036691">
    <property type="entry name" value="Endo/exonu/phosph_ase_sf"/>
</dbReference>
<feature type="transmembrane region" description="Helical" evidence="15">
    <location>
        <begin position="1376"/>
        <end position="1395"/>
    </location>
</feature>
<accession>A0AA47MZM8</accession>
<feature type="compositionally biased region" description="Basic and acidic residues" evidence="16">
    <location>
        <begin position="165"/>
        <end position="176"/>
    </location>
</feature>
<keyword evidence="12" id="KW-1015">Disulfide bond</keyword>
<dbReference type="Gene3D" id="1.10.287.570">
    <property type="entry name" value="Helical hairpin bin"/>
    <property type="match status" value="1"/>
</dbReference>
<feature type="transmembrane region" description="Helical" evidence="15">
    <location>
        <begin position="1202"/>
        <end position="1220"/>
    </location>
</feature>
<dbReference type="PRINTS" id="PR01231">
    <property type="entry name" value="HCO3TRNSPORT"/>
</dbReference>
<feature type="transmembrane region" description="Helical" evidence="15">
    <location>
        <begin position="953"/>
        <end position="975"/>
    </location>
</feature>
<reference evidence="19" key="1">
    <citation type="journal article" date="2023" name="Front. Mar. Sci.">
        <title>A new Merluccius polli reference genome to investigate the effects of global change in West African waters.</title>
        <authorList>
            <person name="Mateo J.L."/>
            <person name="Blanco-Fernandez C."/>
            <person name="Garcia-Vazquez E."/>
            <person name="Machado-Schiaffino G."/>
        </authorList>
    </citation>
    <scope>NUCLEOTIDE SEQUENCE</scope>
    <source>
        <strain evidence="19">C29</strain>
        <tissue evidence="19">Fin</tissue>
    </source>
</reference>
<feature type="compositionally biased region" description="Basic residues" evidence="16">
    <location>
        <begin position="146"/>
        <end position="164"/>
    </location>
</feature>
<dbReference type="Proteomes" id="UP001174136">
    <property type="component" value="Unassembled WGS sequence"/>
</dbReference>
<feature type="transmembrane region" description="Helical" evidence="15">
    <location>
        <begin position="1040"/>
        <end position="1063"/>
    </location>
</feature>
<dbReference type="GO" id="GO:0008509">
    <property type="term" value="F:monoatomic anion transmembrane transporter activity"/>
    <property type="evidence" value="ECO:0007669"/>
    <property type="project" value="InterPro"/>
</dbReference>
<keyword evidence="5 15" id="KW-0813">Transport</keyword>
<dbReference type="GO" id="GO:0008510">
    <property type="term" value="F:sodium:bicarbonate symporter activity"/>
    <property type="evidence" value="ECO:0007669"/>
    <property type="project" value="TreeGrafter"/>
</dbReference>
<dbReference type="GO" id="GO:0016323">
    <property type="term" value="C:basolateral plasma membrane"/>
    <property type="evidence" value="ECO:0007669"/>
    <property type="project" value="UniProtKB-SubCell"/>
</dbReference>
<keyword evidence="13" id="KW-0325">Glycoprotein</keyword>
<evidence type="ECO:0000313" key="20">
    <source>
        <dbReference type="Proteomes" id="UP001174136"/>
    </source>
</evidence>
<evidence type="ECO:0000259" key="18">
    <source>
        <dbReference type="Pfam" id="PF07565"/>
    </source>
</evidence>
<feature type="transmembrane region" description="Helical" evidence="15">
    <location>
        <begin position="1164"/>
        <end position="1182"/>
    </location>
</feature>
<organism evidence="19 20">
    <name type="scientific">Merluccius polli</name>
    <name type="common">Benguela hake</name>
    <name type="synonym">Merluccius cadenati</name>
    <dbReference type="NCBI Taxonomy" id="89951"/>
    <lineage>
        <taxon>Eukaryota</taxon>
        <taxon>Metazoa</taxon>
        <taxon>Chordata</taxon>
        <taxon>Craniata</taxon>
        <taxon>Vertebrata</taxon>
        <taxon>Euteleostomi</taxon>
        <taxon>Actinopterygii</taxon>
        <taxon>Neopterygii</taxon>
        <taxon>Teleostei</taxon>
        <taxon>Neoteleostei</taxon>
        <taxon>Acanthomorphata</taxon>
        <taxon>Zeiogadaria</taxon>
        <taxon>Gadariae</taxon>
        <taxon>Gadiformes</taxon>
        <taxon>Gadoidei</taxon>
        <taxon>Merlucciidae</taxon>
        <taxon>Merluccius</taxon>
    </lineage>
</organism>
<keyword evidence="11 15" id="KW-0472">Membrane</keyword>
<protein>
    <recommendedName>
        <fullName evidence="15">Anion exchange protein</fullName>
    </recommendedName>
</protein>
<keyword evidence="9" id="KW-0915">Sodium</keyword>
<comment type="subcellular location">
    <subcellularLocation>
        <location evidence="2">Apical cell membrane</location>
    </subcellularLocation>
    <subcellularLocation>
        <location evidence="1">Basolateral cell membrane</location>
    </subcellularLocation>
    <subcellularLocation>
        <location evidence="3">Cell membrane</location>
        <topology evidence="3">Multi-pass membrane protein</topology>
    </subcellularLocation>
    <subcellularLocation>
        <location evidence="15">Membrane</location>
        <topology evidence="15">Multi-pass membrane protein</topology>
    </subcellularLocation>
</comment>
<sequence length="1662" mass="187157">MDSDAFLFNSGEGCDARLLEEAEELPHGNAGLGSRGAPTRQHRGWKREEGGGEEGGRCWMEVVEEEEEVEMEGLEFELHGPHSSHLNMPHFLQCIEIHVMKEQGNDDEAVVDLGKTSSTLHTNFEKEELESHRAVYVGVHVPLGRQSRRRHRHRGNKHHRKRRERSSEREDGRESPNYDTPSQRVQFILGMDDDDEEHIPHDLFTELDELAFRDGHGQEWKETARWLKFEEDVEDGGERWSKPYVATLSLHSLFELRSCITNGTVLLDMRANTIEEIAGLYAPNMKHVAHYALFLANVRSLVNKMDELRLRMTNSPRISNCNVTIFTETWLHNGTPDDAIKLAGYHTLRADRSADDSGKARGGGLCIYINKDWCTNSVIVGRHCSANLEFLMVKCRPFYLPREFTSAIVTAAYIPPDANAKLAMDELHAAISKQQTAHPEAAFIVAGDFNHSNLKTVLPKFHQHVSCHTRGDKTLDHVYTNIKGAYTALPLPHLGQSDHLSLFLIPRYAPLINRVKPTVKTVKVWPAGVESVLQNRFEDTDWSMFASEATCGSHTDIDSYSHSVLEYINKTIDSVTTEKQITTYPNQKPWMSREVRLLLKERNRAFRSADAQAYSTSRANLKRGIKKAKHEYKLKVEEHFINSDPRRIVFGLTDMVIDSMLASGQLEAGAEDKVKEAMLKRHHHQNEKKLSNRIPLVRSFADIGKKQSDPHLLERNGTGLVASHQWAPGNLDHSKAPESRGTPGGGGSTENSTVDFSKVDMSFMKKIPPGAEASNVLVGEVDFLDRPIIAFVRLSPAVLLTGLTEVPVPTRFLFLLLGPFGKGPQYHEIGRSIATLMTDEIFHDVAYKAKDRSDLLSGIDEFLDQVTVLPPGEWDPTIRIEPPKSIPSQEKRKMPALPNGSSHYSDIIKEAEYQSGPELQRTGRLFGGVVADVRRKAPFLWSDIRDALSLQCLASVLFLYCACMSPVITFGGLLGEATKGNISAIESLFGASLTGVAYSMFAGQPLTILGSTGPVLVFEKILFKFCSDYDLCYLSLRTSIGLWTAILCLVLVATDASSLVCYITRFTEEAFAALICIIFIYEALEKLVHLGELYPINMHNQLDNTTYDRCQCSPPANATPVALQVWNSSRLSADALSWGPLDEQECMRLGGRFSCNPNPYVPDVLFWSVILFFTTFFLSSFLKQFKTMRYFPTKVRSTISDFAVFLTIMIMVLVDYLVGIPSPKLNVPERFEPTSKTRGWLIHPLGPNPWWTLLAAAIPALLCTILIFMDQQITAVIINRKENKLKKGCGYHLDLLVVAVMLGVCSVMGLPWFVAATVLSISHVNSLKVESECAAPGEQPKFLGIREQRVTGLLIFLLMGCSVFMTSVLKFIPMPVLYGVFLYMGASSLKGIQLFDRIKLFGMPAKHQPDLIYLRYVPLWKVHVFTLVQLTCLTLLWVIKASAAAVVFPMMVLGLVFIRKLLDFCFTKRELSWLDDLIPESRKKREDDKKKREKEEEVGLRINHKKNREEEVGLRINHKKNREEEVGLRINHKKNREEERMLQASEDLTKSLKGGADPSMVNISDEMSKTSLWKALSFKSESCKTLKPSPSRTEVEPSVQINVEDEEGVKVMNSETSILEDIFFLLLCYASDCCHTSEPTTVCHFIFSVYNFLMFFLHTLSL</sequence>
<evidence type="ECO:0000256" key="15">
    <source>
        <dbReference type="RuleBase" id="RU362035"/>
    </source>
</evidence>
<name>A0AA47MZM8_MERPO</name>
<feature type="transmembrane region" description="Helical" evidence="15">
    <location>
        <begin position="1350"/>
        <end position="1369"/>
    </location>
</feature>